<dbReference type="AlphaFoldDB" id="A0A0W8DIP3"/>
<dbReference type="InterPro" id="IPR036770">
    <property type="entry name" value="Ankyrin_rpt-contain_sf"/>
</dbReference>
<reference evidence="4 5" key="1">
    <citation type="submission" date="2015-11" db="EMBL/GenBank/DDBJ databases">
        <title>Genomes and virulence difference between two physiological races of Phytophthora nicotianae.</title>
        <authorList>
            <person name="Liu H."/>
            <person name="Ma X."/>
            <person name="Yu H."/>
            <person name="Fang D."/>
            <person name="Li Y."/>
            <person name="Wang X."/>
            <person name="Wang W."/>
            <person name="Dong Y."/>
            <person name="Xiao B."/>
        </authorList>
    </citation>
    <scope>NUCLEOTIDE SEQUENCE [LARGE SCALE GENOMIC DNA]</scope>
    <source>
        <strain evidence="5">race 1</strain>
    </source>
</reference>
<feature type="repeat" description="ANK" evidence="3">
    <location>
        <begin position="49"/>
        <end position="81"/>
    </location>
</feature>
<gene>
    <name evidence="4" type="ORF">AM588_10008555</name>
</gene>
<dbReference type="PROSITE" id="PS50297">
    <property type="entry name" value="ANK_REP_REGION"/>
    <property type="match status" value="2"/>
</dbReference>
<dbReference type="PANTHER" id="PTHR24198">
    <property type="entry name" value="ANKYRIN REPEAT AND PROTEIN KINASE DOMAIN-CONTAINING PROTEIN"/>
    <property type="match status" value="1"/>
</dbReference>
<protein>
    <submittedName>
        <fullName evidence="4">Amino Acid/Auxin Permease (AAAP) Family</fullName>
    </submittedName>
</protein>
<evidence type="ECO:0000256" key="2">
    <source>
        <dbReference type="ARBA" id="ARBA00023043"/>
    </source>
</evidence>
<dbReference type="SMART" id="SM00248">
    <property type="entry name" value="ANK"/>
    <property type="match status" value="6"/>
</dbReference>
<evidence type="ECO:0000313" key="4">
    <source>
        <dbReference type="EMBL" id="KUF96196.1"/>
    </source>
</evidence>
<accession>A0A0W8DIP3</accession>
<evidence type="ECO:0000313" key="5">
    <source>
        <dbReference type="Proteomes" id="UP000054636"/>
    </source>
</evidence>
<sequence length="510" mass="56879">MAQLPHVEKAWLEAASNGDVDQMKMLRKQYPQWLNLNRVTWDGFHLNTIGASALHTATWHGEDKIVEYLLGEGQDPDTEEESGMSAIMLAIMHHNLQATRCIFRDRVAIQRNLVMDCREEDETRTRRTVSLIQLFLRFNANVDKKCHRGKTALHHATTDDTYEVASLLLSSGASVDARDGPPSYLVADLLLQHGANVHLPAHDGVTSLQLIIRSHDINMLQIILNHHRQVVTTEGEEFAGSVLMTAVDEDALPVVKFLLEEDYATTMHQNVSGQTPMHRALFTRKASVADLLRTSDDQARVLTLNTASGESCLHYAARYSTSEELHCLLRFYRRGECEIAQWNSVNSAGRTALFLAATSTSDSLDDRNAKTQLMRRVGAKLLGSSPFLEAVADQSSIVAFSVEVQSCLSLWLSECAETRFDEVTKFCMNFLAIVFSLHHPRLQMNPEVLGVMLSSGQVVDTAPLLLLLPFDRRTAMSLLELVGVFGRQENHALILALYEELATAWADLSA</sequence>
<keyword evidence="2 3" id="KW-0040">ANK repeat</keyword>
<evidence type="ECO:0000256" key="1">
    <source>
        <dbReference type="ARBA" id="ARBA00022737"/>
    </source>
</evidence>
<dbReference type="PANTHER" id="PTHR24198:SF165">
    <property type="entry name" value="ANKYRIN REPEAT-CONTAINING PROTEIN-RELATED"/>
    <property type="match status" value="1"/>
</dbReference>
<dbReference type="InterPro" id="IPR002110">
    <property type="entry name" value="Ankyrin_rpt"/>
</dbReference>
<comment type="caution">
    <text evidence="4">The sequence shown here is derived from an EMBL/GenBank/DDBJ whole genome shotgun (WGS) entry which is preliminary data.</text>
</comment>
<keyword evidence="1" id="KW-0677">Repeat</keyword>
<dbReference type="Proteomes" id="UP000054636">
    <property type="component" value="Unassembled WGS sequence"/>
</dbReference>
<dbReference type="EMBL" id="LNFP01000177">
    <property type="protein sequence ID" value="KUF96196.1"/>
    <property type="molecule type" value="Genomic_DNA"/>
</dbReference>
<dbReference type="Gene3D" id="1.25.40.20">
    <property type="entry name" value="Ankyrin repeat-containing domain"/>
    <property type="match status" value="4"/>
</dbReference>
<dbReference type="Pfam" id="PF00023">
    <property type="entry name" value="Ank"/>
    <property type="match status" value="1"/>
</dbReference>
<feature type="repeat" description="ANK" evidence="3">
    <location>
        <begin position="148"/>
        <end position="180"/>
    </location>
</feature>
<dbReference type="SUPFAM" id="SSF48403">
    <property type="entry name" value="Ankyrin repeat"/>
    <property type="match status" value="1"/>
</dbReference>
<evidence type="ECO:0000256" key="3">
    <source>
        <dbReference type="PROSITE-ProRule" id="PRU00023"/>
    </source>
</evidence>
<proteinExistence type="predicted"/>
<organism evidence="4 5">
    <name type="scientific">Phytophthora nicotianae</name>
    <name type="common">Potato buckeye rot agent</name>
    <name type="synonym">Phytophthora parasitica</name>
    <dbReference type="NCBI Taxonomy" id="4792"/>
    <lineage>
        <taxon>Eukaryota</taxon>
        <taxon>Sar</taxon>
        <taxon>Stramenopiles</taxon>
        <taxon>Oomycota</taxon>
        <taxon>Peronosporomycetes</taxon>
        <taxon>Peronosporales</taxon>
        <taxon>Peronosporaceae</taxon>
        <taxon>Phytophthora</taxon>
    </lineage>
</organism>
<dbReference type="PROSITE" id="PS50088">
    <property type="entry name" value="ANK_REPEAT"/>
    <property type="match status" value="2"/>
</dbReference>
<name>A0A0W8DIP3_PHYNI</name>